<accession>A0A318IRP6</accession>
<gene>
    <name evidence="1" type="ORF">DFR38_1451</name>
</gene>
<proteinExistence type="predicted"/>
<keyword evidence="2" id="KW-1185">Reference proteome</keyword>
<dbReference type="Pfam" id="PF10720">
    <property type="entry name" value="DUF2515"/>
    <property type="match status" value="1"/>
</dbReference>
<evidence type="ECO:0000313" key="2">
    <source>
        <dbReference type="Proteomes" id="UP000248395"/>
    </source>
</evidence>
<feature type="non-terminal residue" evidence="1">
    <location>
        <position position="1"/>
    </location>
</feature>
<dbReference type="InterPro" id="IPR019658">
    <property type="entry name" value="DUF2515"/>
</dbReference>
<dbReference type="AlphaFoldDB" id="A0A318IRP6"/>
<reference evidence="1 2" key="1">
    <citation type="submission" date="2018-05" db="EMBL/GenBank/DDBJ databases">
        <title>Genomic Encyclopedia of Type Strains, Phase IV (KMG-IV): sequencing the most valuable type-strain genomes for metagenomic binning, comparative biology and taxonomic classification.</title>
        <authorList>
            <person name="Goeker M."/>
        </authorList>
    </citation>
    <scope>NUCLEOTIDE SEQUENCE [LARGE SCALE GENOMIC DNA]</scope>
    <source>
        <strain evidence="1 2">DSM 25134</strain>
    </source>
</reference>
<evidence type="ECO:0000313" key="1">
    <source>
        <dbReference type="EMBL" id="PXX37834.1"/>
    </source>
</evidence>
<dbReference type="RefSeq" id="WP_211310804.1">
    <property type="nucleotide sequence ID" value="NZ_QJKC01000045.1"/>
</dbReference>
<sequence length="135" mass="15528">KLTQLPWATQALPVLQNLKLSSYAQKGMLLVREIEKLKPGSDTYREKQLAHLLAIANHEQRVVLQKLIYDDPAFAAWLQRQRAAQNAADTILERSSSWPPQYVDETSQRWPCSPKPYCHRWNWCLPPPVKPATPS</sequence>
<comment type="caution">
    <text evidence="1">The sequence shown here is derived from an EMBL/GenBank/DDBJ whole genome shotgun (WGS) entry which is preliminary data.</text>
</comment>
<name>A0A318IRP6_9NEIS</name>
<dbReference type="Proteomes" id="UP000248395">
    <property type="component" value="Unassembled WGS sequence"/>
</dbReference>
<organism evidence="1 2">
    <name type="scientific">Aquitalea magnusonii</name>
    <dbReference type="NCBI Taxonomy" id="332411"/>
    <lineage>
        <taxon>Bacteria</taxon>
        <taxon>Pseudomonadati</taxon>
        <taxon>Pseudomonadota</taxon>
        <taxon>Betaproteobacteria</taxon>
        <taxon>Neisseriales</taxon>
        <taxon>Chromobacteriaceae</taxon>
        <taxon>Aquitalea</taxon>
    </lineage>
</organism>
<dbReference type="EMBL" id="QJKC01000045">
    <property type="protein sequence ID" value="PXX37834.1"/>
    <property type="molecule type" value="Genomic_DNA"/>
</dbReference>
<protein>
    <submittedName>
        <fullName evidence="1">Uncharacterized protein</fullName>
    </submittedName>
</protein>